<dbReference type="InterPro" id="IPR026032">
    <property type="entry name" value="HcaT-like"/>
</dbReference>
<gene>
    <name evidence="10" type="ORF">N4264_18490</name>
</gene>
<keyword evidence="5 8" id="KW-0812">Transmembrane</keyword>
<dbReference type="PANTHER" id="PTHR23522:SF10">
    <property type="entry name" value="3-PHENYLPROPIONIC ACID TRANSPORTER-RELATED"/>
    <property type="match status" value="1"/>
</dbReference>
<dbReference type="EMBL" id="CP104694">
    <property type="protein sequence ID" value="UXI66725.1"/>
    <property type="molecule type" value="Genomic_DNA"/>
</dbReference>
<feature type="transmembrane region" description="Helical" evidence="8">
    <location>
        <begin position="267"/>
        <end position="285"/>
    </location>
</feature>
<reference evidence="10" key="1">
    <citation type="submission" date="2022-09" db="EMBL/GenBank/DDBJ databases">
        <title>Tahibacter sp. nov., isolated from a fresh water.</title>
        <authorList>
            <person name="Baek J.H."/>
            <person name="Lee J.K."/>
            <person name="Kim J.M."/>
            <person name="Jeon C.O."/>
        </authorList>
    </citation>
    <scope>NUCLEOTIDE SEQUENCE</scope>
    <source>
        <strain evidence="10">W38</strain>
    </source>
</reference>
<keyword evidence="3" id="KW-1003">Cell membrane</keyword>
<evidence type="ECO:0000256" key="1">
    <source>
        <dbReference type="ARBA" id="ARBA00004429"/>
    </source>
</evidence>
<dbReference type="InterPro" id="IPR024989">
    <property type="entry name" value="MFS_assoc_dom"/>
</dbReference>
<evidence type="ECO:0000313" key="11">
    <source>
        <dbReference type="Proteomes" id="UP001064632"/>
    </source>
</evidence>
<comment type="subcellular location">
    <subcellularLocation>
        <location evidence="1">Cell inner membrane</location>
        <topology evidence="1">Multi-pass membrane protein</topology>
    </subcellularLocation>
</comment>
<feature type="domain" description="Major facilitator superfamily (MFS) profile" evidence="9">
    <location>
        <begin position="201"/>
        <end position="387"/>
    </location>
</feature>
<evidence type="ECO:0000256" key="7">
    <source>
        <dbReference type="ARBA" id="ARBA00023136"/>
    </source>
</evidence>
<name>A0ABY6BC81_9GAMM</name>
<feature type="transmembrane region" description="Helical" evidence="8">
    <location>
        <begin position="132"/>
        <end position="151"/>
    </location>
</feature>
<feature type="transmembrane region" description="Helical" evidence="8">
    <location>
        <begin position="157"/>
        <end position="176"/>
    </location>
</feature>
<dbReference type="PROSITE" id="PS50850">
    <property type="entry name" value="MFS"/>
    <property type="match status" value="1"/>
</dbReference>
<feature type="transmembrane region" description="Helical" evidence="8">
    <location>
        <begin position="41"/>
        <end position="64"/>
    </location>
</feature>
<feature type="transmembrane region" description="Helical" evidence="8">
    <location>
        <begin position="329"/>
        <end position="350"/>
    </location>
</feature>
<feature type="transmembrane region" description="Helical" evidence="8">
    <location>
        <begin position="12"/>
        <end position="29"/>
    </location>
</feature>
<organism evidence="10 11">
    <name type="scientific">Tahibacter amnicola</name>
    <dbReference type="NCBI Taxonomy" id="2976241"/>
    <lineage>
        <taxon>Bacteria</taxon>
        <taxon>Pseudomonadati</taxon>
        <taxon>Pseudomonadota</taxon>
        <taxon>Gammaproteobacteria</taxon>
        <taxon>Lysobacterales</taxon>
        <taxon>Rhodanobacteraceae</taxon>
        <taxon>Tahibacter</taxon>
    </lineage>
</organism>
<feature type="transmembrane region" description="Helical" evidence="8">
    <location>
        <begin position="239"/>
        <end position="260"/>
    </location>
</feature>
<evidence type="ECO:0000313" key="10">
    <source>
        <dbReference type="EMBL" id="UXI66725.1"/>
    </source>
</evidence>
<feature type="transmembrane region" description="Helical" evidence="8">
    <location>
        <begin position="291"/>
        <end position="309"/>
    </location>
</feature>
<evidence type="ECO:0000256" key="6">
    <source>
        <dbReference type="ARBA" id="ARBA00022989"/>
    </source>
</evidence>
<proteinExistence type="predicted"/>
<evidence type="ECO:0000256" key="4">
    <source>
        <dbReference type="ARBA" id="ARBA00022519"/>
    </source>
</evidence>
<keyword evidence="7 8" id="KW-0472">Membrane</keyword>
<dbReference type="PANTHER" id="PTHR23522">
    <property type="entry name" value="BLL5896 PROTEIN"/>
    <property type="match status" value="1"/>
</dbReference>
<evidence type="ECO:0000256" key="8">
    <source>
        <dbReference type="SAM" id="Phobius"/>
    </source>
</evidence>
<keyword evidence="6 8" id="KW-1133">Transmembrane helix</keyword>
<feature type="transmembrane region" description="Helical" evidence="8">
    <location>
        <begin position="356"/>
        <end position="375"/>
    </location>
</feature>
<feature type="transmembrane region" description="Helical" evidence="8">
    <location>
        <begin position="95"/>
        <end position="111"/>
    </location>
</feature>
<keyword evidence="11" id="KW-1185">Reference proteome</keyword>
<accession>A0ABY6BC81</accession>
<evidence type="ECO:0000256" key="2">
    <source>
        <dbReference type="ARBA" id="ARBA00022448"/>
    </source>
</evidence>
<evidence type="ECO:0000259" key="9">
    <source>
        <dbReference type="PROSITE" id="PS50850"/>
    </source>
</evidence>
<evidence type="ECO:0000256" key="3">
    <source>
        <dbReference type="ARBA" id="ARBA00022475"/>
    </source>
</evidence>
<feature type="transmembrane region" description="Helical" evidence="8">
    <location>
        <begin position="71"/>
        <end position="89"/>
    </location>
</feature>
<dbReference type="RefSeq" id="WP_261693705.1">
    <property type="nucleotide sequence ID" value="NZ_CP104694.1"/>
</dbReference>
<dbReference type="PIRSF" id="PIRSF004925">
    <property type="entry name" value="HcaT"/>
    <property type="match status" value="1"/>
</dbReference>
<dbReference type="Pfam" id="PF12832">
    <property type="entry name" value="MFS_1_like"/>
    <property type="match status" value="1"/>
</dbReference>
<protein>
    <submittedName>
        <fullName evidence="10">MFS transporter</fullName>
    </submittedName>
</protein>
<keyword evidence="4" id="KW-0997">Cell inner membrane</keyword>
<evidence type="ECO:0000256" key="5">
    <source>
        <dbReference type="ARBA" id="ARBA00022692"/>
    </source>
</evidence>
<keyword evidence="2" id="KW-0813">Transport</keyword>
<dbReference type="Gene3D" id="1.20.1250.20">
    <property type="entry name" value="MFS general substrate transporter like domains"/>
    <property type="match status" value="2"/>
</dbReference>
<feature type="transmembrane region" description="Helical" evidence="8">
    <location>
        <begin position="202"/>
        <end position="227"/>
    </location>
</feature>
<dbReference type="Proteomes" id="UP001064632">
    <property type="component" value="Chromosome"/>
</dbReference>
<dbReference type="InterPro" id="IPR036259">
    <property type="entry name" value="MFS_trans_sf"/>
</dbReference>
<dbReference type="SUPFAM" id="SSF103473">
    <property type="entry name" value="MFS general substrate transporter"/>
    <property type="match status" value="1"/>
</dbReference>
<dbReference type="InterPro" id="IPR020846">
    <property type="entry name" value="MFS_dom"/>
</dbReference>
<dbReference type="NCBIfam" id="NF037955">
    <property type="entry name" value="mfs"/>
    <property type="match status" value="1"/>
</dbReference>
<sequence length="387" mass="42516">MDSVPSARLSSFYCAYYAALGAFTPYWSLFLQKRGLDPAAISVLMSLWYGTRVFAPSSWGWLVARSDRPVYWLRAGCVATVATFALFLWPMQFGGLFWAMCLFCFAYNAVMPQFEALTLSHLKEKSERYGTIRVWGSIGFIATVSLFGVLLDHIDVGHLPLLMLPLFVALAGTSFLNTYGSSHSDTADNDNGFLDALRRREVIVFLIVALLLQISFGPLYTFFSVYLDEHGYNASDIGLFWAIGVAVEISVFFFGARLLARWNARRLVLASALIGVVRWSLTALFPDSTTIILLAQTTHAITFAGFFAASMQLLAEYFPGRMNGHGQGIFYGFSSGVGGVAGALISGLVWKAWGGQATFLVGAGFAALAAGVWMLRDSRPRTTSHRH</sequence>